<feature type="compositionally biased region" description="Basic and acidic residues" evidence="1">
    <location>
        <begin position="395"/>
        <end position="408"/>
    </location>
</feature>
<name>A0A699HGA6_TANCI</name>
<reference evidence="2" key="1">
    <citation type="journal article" date="2019" name="Sci. Rep.">
        <title>Draft genome of Tanacetum cinerariifolium, the natural source of mosquito coil.</title>
        <authorList>
            <person name="Yamashiro T."/>
            <person name="Shiraishi A."/>
            <person name="Satake H."/>
            <person name="Nakayama K."/>
        </authorList>
    </citation>
    <scope>NUCLEOTIDE SEQUENCE</scope>
</reference>
<feature type="compositionally biased region" description="Basic and acidic residues" evidence="1">
    <location>
        <begin position="343"/>
        <end position="352"/>
    </location>
</feature>
<feature type="compositionally biased region" description="Basic and acidic residues" evidence="1">
    <location>
        <begin position="416"/>
        <end position="434"/>
    </location>
</feature>
<gene>
    <name evidence="2" type="ORF">Tci_392222</name>
</gene>
<comment type="caution">
    <text evidence="2">The sequence shown here is derived from an EMBL/GenBank/DDBJ whole genome shotgun (WGS) entry which is preliminary data.</text>
</comment>
<dbReference type="AlphaFoldDB" id="A0A699HGA6"/>
<proteinExistence type="predicted"/>
<feature type="region of interest" description="Disordered" evidence="1">
    <location>
        <begin position="342"/>
        <end position="436"/>
    </location>
</feature>
<protein>
    <submittedName>
        <fullName evidence="2">Uncharacterized protein</fullName>
    </submittedName>
</protein>
<dbReference type="EMBL" id="BKCJ010159566">
    <property type="protein sequence ID" value="GEY20248.1"/>
    <property type="molecule type" value="Genomic_DNA"/>
</dbReference>
<sequence>MYSLFKVADITTIVKVCKERDVREVDRYGNVNLVIELSKTESRFLFWFILPLNSMKKKKKTLMMKERCATDQQNVSQQSRLKQVEEDARVTITPVHETQKADEPVQSSYVSSDFTSKLLNLENPCPTDNEIASLMDTSAHHATVVLKNTSGFTTTIPLPPLFFNPLLTLTTTPTLTLTSSEVTTLCPSLLDFTSVFKFNERVTNSEKDLSEMKEEAQAKKRKYIEVVDSTLRTIIKKEVNTQPPQILPQALSDVATPVIEKNVTESIEAVVLTTSLSQPQSSYEVAAILFGFELTKILIDKMEKNKSSNVAYYKRELYDALVKSYNTNKDIFESHGEVFSLKRSRDERDKDRGTKRRKPSKDFVSSRDSRSKDKKSSSTSKETFETQHKSSGKSAHAEELSHTVEDSGKQQGQEFVTRDNDEQLDDKEGRDLSRKYSTSVTKTKAATYELKWIEDLVLELRSPVQLKYDQHAYLGTSHWVTRLRIMKKYDYCHLEEIEVRRDDQKLYMFKEGDFKRLCLQDIKDLLLLLVQQKLTNLTINEQYDLNVVLRMYTRRMVIQRSNLRKKTTYTSFSDPHRIIYVDQNRRKKLMRADELHKFSDGTLNDVRFALHDIATGIRMENLPMRKWSNLDKKRAPVMVQDIDKQLYQKRLMRNLEKFVGKRVYRNDLRLLERTI</sequence>
<evidence type="ECO:0000256" key="1">
    <source>
        <dbReference type="SAM" id="MobiDB-lite"/>
    </source>
</evidence>
<accession>A0A699HGA6</accession>
<evidence type="ECO:0000313" key="2">
    <source>
        <dbReference type="EMBL" id="GEY20248.1"/>
    </source>
</evidence>
<organism evidence="2">
    <name type="scientific">Tanacetum cinerariifolium</name>
    <name type="common">Dalmatian daisy</name>
    <name type="synonym">Chrysanthemum cinerariifolium</name>
    <dbReference type="NCBI Taxonomy" id="118510"/>
    <lineage>
        <taxon>Eukaryota</taxon>
        <taxon>Viridiplantae</taxon>
        <taxon>Streptophyta</taxon>
        <taxon>Embryophyta</taxon>
        <taxon>Tracheophyta</taxon>
        <taxon>Spermatophyta</taxon>
        <taxon>Magnoliopsida</taxon>
        <taxon>eudicotyledons</taxon>
        <taxon>Gunneridae</taxon>
        <taxon>Pentapetalae</taxon>
        <taxon>asterids</taxon>
        <taxon>campanulids</taxon>
        <taxon>Asterales</taxon>
        <taxon>Asteraceae</taxon>
        <taxon>Asteroideae</taxon>
        <taxon>Anthemideae</taxon>
        <taxon>Anthemidinae</taxon>
        <taxon>Tanacetum</taxon>
    </lineage>
</organism>
<feature type="compositionally biased region" description="Basic and acidic residues" evidence="1">
    <location>
        <begin position="360"/>
        <end position="388"/>
    </location>
</feature>